<dbReference type="Proteomes" id="UP000222913">
    <property type="component" value="Unassembled WGS sequence"/>
</dbReference>
<name>A0A2G3NNN5_STRMC</name>
<dbReference type="RefSeq" id="WP_099390955.1">
    <property type="nucleotide sequence ID" value="NZ_PEBM01000092.1"/>
</dbReference>
<gene>
    <name evidence="1" type="ORF">CS010_11760</name>
</gene>
<comment type="caution">
    <text evidence="1">The sequence shown here is derived from an EMBL/GenBank/DDBJ whole genome shotgun (WGS) entry which is preliminary data.</text>
</comment>
<accession>A0A2G3NNN5</accession>
<evidence type="ECO:0000313" key="2">
    <source>
        <dbReference type="Proteomes" id="UP000222913"/>
    </source>
</evidence>
<protein>
    <submittedName>
        <fullName evidence="1">Uncharacterized protein</fullName>
    </submittedName>
</protein>
<evidence type="ECO:0000313" key="1">
    <source>
        <dbReference type="EMBL" id="PHV55167.1"/>
    </source>
</evidence>
<organism evidence="1 2">
    <name type="scientific">Streptococcus macedonicus</name>
    <name type="common">Streptococcus gallolyticus macedonicus</name>
    <dbReference type="NCBI Taxonomy" id="59310"/>
    <lineage>
        <taxon>Bacteria</taxon>
        <taxon>Bacillati</taxon>
        <taxon>Bacillota</taxon>
        <taxon>Bacilli</taxon>
        <taxon>Lactobacillales</taxon>
        <taxon>Streptococcaceae</taxon>
        <taxon>Streptococcus</taxon>
    </lineage>
</organism>
<dbReference type="AlphaFoldDB" id="A0A2G3NNN5"/>
<reference evidence="1 2" key="1">
    <citation type="submission" date="2017-10" db="EMBL/GenBank/DDBJ databases">
        <title>Whole-genome sequence of three Streptococcus macedonicus strains isolated from Italian cheeses of the Veneto region.</title>
        <authorList>
            <person name="Treu L."/>
            <person name="De Diego-Diaz B."/>
            <person name="Papadimitriou K."/>
            <person name="Tsakalidou E."/>
            <person name="Corich V."/>
            <person name="Giacomini A."/>
        </authorList>
    </citation>
    <scope>NUCLEOTIDE SEQUENCE [LARGE SCALE GENOMIC DNA]</scope>
    <source>
        <strain evidence="1 2">27MV</strain>
    </source>
</reference>
<sequence>MKITNKSELFKAAWKMFKANKITFSEALKYAWNIYKTYLKNEINKTVKVSKEDKELGKAMTWARIKVAQTAVNWDFDEWKAFATEHKSEGTIWQLAAKYARIQDSEFRSFC</sequence>
<dbReference type="EMBL" id="PEBM01000092">
    <property type="protein sequence ID" value="PHV55167.1"/>
    <property type="molecule type" value="Genomic_DNA"/>
</dbReference>
<proteinExistence type="predicted"/>